<proteinExistence type="inferred from homology"/>
<dbReference type="GO" id="GO:0007062">
    <property type="term" value="P:sister chromatid cohesion"/>
    <property type="evidence" value="ECO:0007669"/>
    <property type="project" value="InterPro"/>
</dbReference>
<feature type="domain" description="Rad21/Rec8-like protein C-terminal eukaryotic" evidence="4">
    <location>
        <begin position="1015"/>
        <end position="1057"/>
    </location>
</feature>
<evidence type="ECO:0000313" key="6">
    <source>
        <dbReference type="EMBL" id="KAF3452275.1"/>
    </source>
</evidence>
<dbReference type="SUPFAM" id="SSF46785">
    <property type="entry name" value="Winged helix' DNA-binding domain"/>
    <property type="match status" value="1"/>
</dbReference>
<evidence type="ECO:0000256" key="2">
    <source>
        <dbReference type="ARBA" id="ARBA00009870"/>
    </source>
</evidence>
<dbReference type="Proteomes" id="UP000796880">
    <property type="component" value="Unassembled WGS sequence"/>
</dbReference>
<reference evidence="6" key="1">
    <citation type="submission" date="2020-03" db="EMBL/GenBank/DDBJ databases">
        <title>A high-quality chromosome-level genome assembly of a woody plant with both climbing and erect habits, Rhamnella rubrinervis.</title>
        <authorList>
            <person name="Lu Z."/>
            <person name="Yang Y."/>
            <person name="Zhu X."/>
            <person name="Sun Y."/>
        </authorList>
    </citation>
    <scope>NUCLEOTIDE SEQUENCE</scope>
    <source>
        <strain evidence="6">BYM</strain>
        <tissue evidence="6">Leaf</tissue>
    </source>
</reference>
<evidence type="ECO:0008006" key="8">
    <source>
        <dbReference type="Google" id="ProtNLM"/>
    </source>
</evidence>
<comment type="subcellular location">
    <subcellularLocation>
        <location evidence="1">Nucleus</location>
    </subcellularLocation>
</comment>
<dbReference type="GO" id="GO:0005634">
    <property type="term" value="C:nucleus"/>
    <property type="evidence" value="ECO:0007669"/>
    <property type="project" value="UniProtKB-SubCell"/>
</dbReference>
<dbReference type="InterPro" id="IPR023093">
    <property type="entry name" value="ScpA-like_C"/>
</dbReference>
<name>A0A8K0HH31_9ROSA</name>
<organism evidence="6 7">
    <name type="scientific">Rhamnella rubrinervis</name>
    <dbReference type="NCBI Taxonomy" id="2594499"/>
    <lineage>
        <taxon>Eukaryota</taxon>
        <taxon>Viridiplantae</taxon>
        <taxon>Streptophyta</taxon>
        <taxon>Embryophyta</taxon>
        <taxon>Tracheophyta</taxon>
        <taxon>Spermatophyta</taxon>
        <taxon>Magnoliopsida</taxon>
        <taxon>eudicotyledons</taxon>
        <taxon>Gunneridae</taxon>
        <taxon>Pentapetalae</taxon>
        <taxon>rosids</taxon>
        <taxon>fabids</taxon>
        <taxon>Rosales</taxon>
        <taxon>Rhamnaceae</taxon>
        <taxon>rhamnoid group</taxon>
        <taxon>Rhamneae</taxon>
        <taxon>Rhamnella</taxon>
    </lineage>
</organism>
<evidence type="ECO:0000313" key="7">
    <source>
        <dbReference type="Proteomes" id="UP000796880"/>
    </source>
</evidence>
<dbReference type="InterPro" id="IPR006909">
    <property type="entry name" value="Rad21/Rec8_C_eu"/>
</dbReference>
<dbReference type="Gene3D" id="1.10.10.580">
    <property type="entry name" value="Structural maintenance of chromosome 1. Chain E"/>
    <property type="match status" value="1"/>
</dbReference>
<protein>
    <recommendedName>
        <fullName evidence="8">Rad21/Rec8-like protein N-terminal domain-containing protein</fullName>
    </recommendedName>
</protein>
<accession>A0A8K0HH31</accession>
<dbReference type="Pfam" id="PF04824">
    <property type="entry name" value="Rad21_Rec8"/>
    <property type="match status" value="1"/>
</dbReference>
<dbReference type="PANTHER" id="PTHR12585">
    <property type="entry name" value="SCC1 / RAD21 FAMILY MEMBER"/>
    <property type="match status" value="1"/>
</dbReference>
<dbReference type="EMBL" id="VOIH02000002">
    <property type="protein sequence ID" value="KAF3452275.1"/>
    <property type="molecule type" value="Genomic_DNA"/>
</dbReference>
<dbReference type="InterPro" id="IPR039781">
    <property type="entry name" value="Rad21/Rec8-like"/>
</dbReference>
<comment type="caution">
    <text evidence="6">The sequence shown here is derived from an EMBL/GenBank/DDBJ whole genome shotgun (WGS) entry which is preliminary data.</text>
</comment>
<dbReference type="OrthoDB" id="10071381at2759"/>
<feature type="domain" description="Rad21/Rec8-like protein N-terminal" evidence="5">
    <location>
        <begin position="1"/>
        <end position="41"/>
    </location>
</feature>
<dbReference type="GO" id="GO:1990414">
    <property type="term" value="P:replication-born double-strand break repair via sister chromatid exchange"/>
    <property type="evidence" value="ECO:0007669"/>
    <property type="project" value="TreeGrafter"/>
</dbReference>
<keyword evidence="7" id="KW-1185">Reference proteome</keyword>
<dbReference type="GO" id="GO:0008278">
    <property type="term" value="C:cohesin complex"/>
    <property type="evidence" value="ECO:0007669"/>
    <property type="project" value="InterPro"/>
</dbReference>
<evidence type="ECO:0000259" key="4">
    <source>
        <dbReference type="Pfam" id="PF04824"/>
    </source>
</evidence>
<dbReference type="GO" id="GO:0003682">
    <property type="term" value="F:chromatin binding"/>
    <property type="evidence" value="ECO:0007669"/>
    <property type="project" value="TreeGrafter"/>
</dbReference>
<dbReference type="PANTHER" id="PTHR12585:SF69">
    <property type="entry name" value="FI11703P"/>
    <property type="match status" value="1"/>
</dbReference>
<dbReference type="AlphaFoldDB" id="A0A8K0HH31"/>
<gene>
    <name evidence="6" type="ORF">FNV43_RR02708</name>
</gene>
<keyword evidence="3" id="KW-0539">Nucleus</keyword>
<comment type="similarity">
    <text evidence="2">Belongs to the rad21 family.</text>
</comment>
<dbReference type="InterPro" id="IPR006910">
    <property type="entry name" value="Rad21_Rec8_N"/>
</dbReference>
<evidence type="ECO:0000259" key="5">
    <source>
        <dbReference type="Pfam" id="PF04825"/>
    </source>
</evidence>
<evidence type="ECO:0000256" key="3">
    <source>
        <dbReference type="ARBA" id="ARBA00023242"/>
    </source>
</evidence>
<dbReference type="InterPro" id="IPR036390">
    <property type="entry name" value="WH_DNA-bd_sf"/>
</dbReference>
<dbReference type="Pfam" id="PF04825">
    <property type="entry name" value="Rad21_Rec8_N"/>
    <property type="match status" value="1"/>
</dbReference>
<sequence length="1063" mass="115670">MFYSQFILAKKGPLGTIWIAAHLERKLRKNQVADTDIGVSVGYEALLKIKQAFRSTAVDLPPEESTLPYHSITLRRLLISMILSYLIMKSFRITLQDTMDGVVYSTSQFGLDERFGDGDASQIGLDLDEKEVLAANKEALELAQSSPGLEEEPSQPTVQGALAHDDRLESKDHSLTNSVAVECTENVISKSDPHHENDNAEWSLEKNLNYETVVGMHSEENGYLLGDMKIKEADPQGHSLPPVVTTENISADNGLSTSCRSPITSNGTVVTLDGLTRVEDLHNGVVINNEPITLPPDQMAEGCVESPGVRLEETVASPSCSQVTTELEDPGRRTCSIDVEIRTDREITKNNGESCSPTNELASNVVCPPESPGRPEVVNVEARACQEPNGTETVNPLTHDDMISNGMPVLRACNFQGQNDISPLGGEDRHTTDVMKPVSEKIQISESALCGETPDDCRKLDEEMENAASCGNLLEKLDRSATLELPAPEKLLAVSEGLTSKPHDMLVESTPDIEGLEEGNVADAGTKIMSGKKRSFTESTLTEHSLNSVESFGVSRLKRTAESIPDDDDLLSSILVGRKSSVLKLKPTPPAPEIVSTKRLRAAPRASASKRKVLMDDMMVLHGESLSKVDILFWCGFILPECKFFIHIILLGMSAALMCLHSETFDLSRTKVCENDQDDASLVVKDVESSVVVRNDTEAQPADISIQTESQHAEDHKSEQETLGGIAEVEIEGENVDVADAANQSVDGYESSFPSGPVSGDVCNMPAEVVVQSSLVDKSDDVDASFRMDASCISPRKLESQSVEENASMMGIYSGKGVDAVEYVENNAEVRVDPETDFSEHTNTIDASLTVASVDTGECDNTISVNGVQPVEGVVNNSLSLMNENEVLGSDLGYDDKDLISSCMQGEGVKADSAFSLELDVDLKNPTSNDGENAGCQEADPQNAMDAEITADHSVVEDRYDFEDVAIGNDTDDDEVAEDDDDNLPAEDARLLENSGWSLRTSGAWKKGSPNGQLTIRKTRKEASRMFFETLVLKTRDYIHVEQPKPFDNISIKPRIKLMKSDF</sequence>
<evidence type="ECO:0000256" key="1">
    <source>
        <dbReference type="ARBA" id="ARBA00004123"/>
    </source>
</evidence>